<comment type="catalytic activity">
    <reaction evidence="8">
        <text>Couples ATP hydrolysis with the unwinding of duplex DNA by translocating in the 3'-5' direction.</text>
        <dbReference type="EC" id="5.6.2.4"/>
    </reaction>
</comment>
<evidence type="ECO:0000256" key="10">
    <source>
        <dbReference type="ARBA" id="ARBA00048988"/>
    </source>
</evidence>
<comment type="catalytic activity">
    <reaction evidence="10">
        <text>ATP + H2O = ADP + phosphate + H(+)</text>
        <dbReference type="Rhea" id="RHEA:13065"/>
        <dbReference type="ChEBI" id="CHEBI:15377"/>
        <dbReference type="ChEBI" id="CHEBI:15378"/>
        <dbReference type="ChEBI" id="CHEBI:30616"/>
        <dbReference type="ChEBI" id="CHEBI:43474"/>
        <dbReference type="ChEBI" id="CHEBI:456216"/>
        <dbReference type="EC" id="5.6.2.4"/>
    </reaction>
</comment>
<keyword evidence="6" id="KW-0238">DNA-binding</keyword>
<dbReference type="GO" id="GO:0016887">
    <property type="term" value="F:ATP hydrolysis activity"/>
    <property type="evidence" value="ECO:0007669"/>
    <property type="project" value="RHEA"/>
</dbReference>
<reference evidence="15 16" key="1">
    <citation type="journal article" date="2009" name="PLoS Genet.">
        <title>Alliance of proteomics and genomics to unravel the specificities of Sahara bacterium Deinococcus deserti.</title>
        <authorList>
            <person name="de Groot A."/>
            <person name="Dulermo R."/>
            <person name="Ortet P."/>
            <person name="Blanchard L."/>
            <person name="Guerin P."/>
            <person name="Fernandez B."/>
            <person name="Vacherie B."/>
            <person name="Dossat C."/>
            <person name="Jolivet E."/>
            <person name="Siguier P."/>
            <person name="Chandler M."/>
            <person name="Barakat M."/>
            <person name="Dedieu A."/>
            <person name="Barbe V."/>
            <person name="Heulin T."/>
            <person name="Sommer S."/>
            <person name="Achouak W."/>
            <person name="Armengaud J."/>
        </authorList>
    </citation>
    <scope>NUCLEOTIDE SEQUENCE [LARGE SCALE GENOMIC DNA]</scope>
    <source>
        <strain evidence="16">DSM 17065 / CIP 109153 / LMG 22923 / VCD115</strain>
    </source>
</reference>
<dbReference type="OrthoDB" id="9810135at2"/>
<gene>
    <name evidence="15" type="ordered locus">Deide_06520</name>
</gene>
<dbReference type="HOGENOM" id="CLU_004585_5_5_0"/>
<dbReference type="PANTHER" id="PTHR11070:SF2">
    <property type="entry name" value="ATP-DEPENDENT DNA HELICASE SRS2"/>
    <property type="match status" value="1"/>
</dbReference>
<sequence>MEFTVEQQRIVEHCDGHALVFAVAGSGKTTTLVSRVRYLVNHKRVRPTRILTTTFTREAGRSLREKLAEYPECAGVETLTLHALATRILDRARTMGLTDLIIGEDHFSQRLFSEARTQLLAELSEDERELASRLRQMTFKDFDTYLGIQKGNLRLPYLPQDLPPQAAALVQPPEGGPDPYARVYERHDELRRREGKLDFDDMIVAAWMLLSRFSALQQDIRAKWDYISVDEFQDVNLAQSEMMDLVAGGCRSYMAIGDDDQTIYQWRGAHPRFILGFAKRYGAQEYTLPANFRCPLGVIALADRVIGENRIRAPKRLRATRNGCGVHIHPPRTGEAAHVAMQALKEGRNPDDIVILLRTYAQSAEIEQVLLEERTPYRLIGAAPFYRRPEVTTLLAYIELALADLDTLAGRPLSTERRERIQAHWKSVAHRPSRYLRLTDVERIAREAWRSGRTLATTLEAFAESQPDHVAKPVALLATWLGFLTEDMGTTPGRDVLLDFVGAIGYREYLVSTAPTTEFGQERAGMVDALAEMAQTRSLGELVTHLAQLHEQVRYEETLRKRGQDEEPRLTIMTAFRAKGLEWPVVIIPDCTSAIYTGKPHADPAAGEEERRVFYVALTRAQQELHLIVGEDDNTTRFLEDVNYDRVVRQHDRLAGLLTRQPQAWSAGDTIEAAEILGQFEHEGFVQRWLTPEVRRPLLAGFHNLANHQALATHTDPVAAEVRRLLDLQKYAAHGPLDIAGIKGGKWPDLEAVLTARRGGPSRTEPRSPGSAAGSTTRSSSVDALGRSTIPTNTSLALSPGERVRHARFGDGEVVQVKVLGAQTEALIRFESGTKRITLEFARLEKLSN</sequence>
<evidence type="ECO:0000256" key="6">
    <source>
        <dbReference type="ARBA" id="ARBA00023125"/>
    </source>
</evidence>
<evidence type="ECO:0000313" key="15">
    <source>
        <dbReference type="EMBL" id="ACO45502.1"/>
    </source>
</evidence>
<accession>C1D0X8</accession>
<keyword evidence="4 11" id="KW-0347">Helicase</keyword>
<dbReference type="RefSeq" id="WP_012692625.1">
    <property type="nucleotide sequence ID" value="NC_012526.1"/>
</dbReference>
<evidence type="ECO:0000256" key="9">
    <source>
        <dbReference type="ARBA" id="ARBA00034808"/>
    </source>
</evidence>
<dbReference type="PROSITE" id="PS51217">
    <property type="entry name" value="UVRD_HELICASE_CTER"/>
    <property type="match status" value="1"/>
</dbReference>
<dbReference type="CDD" id="cd17932">
    <property type="entry name" value="DEXQc_UvrD"/>
    <property type="match status" value="1"/>
</dbReference>
<protein>
    <recommendedName>
        <fullName evidence="9">DNA 3'-5' helicase</fullName>
        <ecNumber evidence="9">5.6.2.4</ecNumber>
    </recommendedName>
</protein>
<dbReference type="GO" id="GO:0003677">
    <property type="term" value="F:DNA binding"/>
    <property type="evidence" value="ECO:0007669"/>
    <property type="project" value="UniProtKB-KW"/>
</dbReference>
<dbReference type="InterPro" id="IPR027417">
    <property type="entry name" value="P-loop_NTPase"/>
</dbReference>
<dbReference type="PaxDb" id="546414-Deide_06520"/>
<comment type="similarity">
    <text evidence="1">Belongs to the helicase family. UvrD subfamily.</text>
</comment>
<evidence type="ECO:0000256" key="11">
    <source>
        <dbReference type="PROSITE-ProRule" id="PRU00560"/>
    </source>
</evidence>
<evidence type="ECO:0000256" key="8">
    <source>
        <dbReference type="ARBA" id="ARBA00034617"/>
    </source>
</evidence>
<evidence type="ECO:0000256" key="1">
    <source>
        <dbReference type="ARBA" id="ARBA00009922"/>
    </source>
</evidence>
<dbReference type="Pfam" id="PF00580">
    <property type="entry name" value="UvrD-helicase"/>
    <property type="match status" value="1"/>
</dbReference>
<keyword evidence="7" id="KW-0413">Isomerase</keyword>
<evidence type="ECO:0000256" key="3">
    <source>
        <dbReference type="ARBA" id="ARBA00022801"/>
    </source>
</evidence>
<dbReference type="SUPFAM" id="SSF52540">
    <property type="entry name" value="P-loop containing nucleoside triphosphate hydrolases"/>
    <property type="match status" value="1"/>
</dbReference>
<dbReference type="GO" id="GO:0000725">
    <property type="term" value="P:recombinational repair"/>
    <property type="evidence" value="ECO:0007669"/>
    <property type="project" value="TreeGrafter"/>
</dbReference>
<keyword evidence="2 11" id="KW-0547">Nucleotide-binding</keyword>
<keyword evidence="16" id="KW-1185">Reference proteome</keyword>
<dbReference type="PROSITE" id="PS51198">
    <property type="entry name" value="UVRD_HELICASE_ATP_BIND"/>
    <property type="match status" value="1"/>
</dbReference>
<name>C1D0X8_DEIDV</name>
<feature type="domain" description="UvrD-like helicase ATP-binding" evidence="13">
    <location>
        <begin position="1"/>
        <end position="295"/>
    </location>
</feature>
<dbReference type="Gene3D" id="3.40.50.300">
    <property type="entry name" value="P-loop containing nucleotide triphosphate hydrolases"/>
    <property type="match status" value="2"/>
</dbReference>
<feature type="domain" description="UvrD-like helicase C-terminal" evidence="14">
    <location>
        <begin position="296"/>
        <end position="580"/>
    </location>
</feature>
<feature type="binding site" evidence="11">
    <location>
        <begin position="22"/>
        <end position="29"/>
    </location>
    <ligand>
        <name>ATP</name>
        <dbReference type="ChEBI" id="CHEBI:30616"/>
    </ligand>
</feature>
<evidence type="ECO:0000256" key="2">
    <source>
        <dbReference type="ARBA" id="ARBA00022741"/>
    </source>
</evidence>
<dbReference type="Gene3D" id="1.10.486.10">
    <property type="entry name" value="PCRA, domain 4"/>
    <property type="match status" value="1"/>
</dbReference>
<evidence type="ECO:0000256" key="4">
    <source>
        <dbReference type="ARBA" id="ARBA00022806"/>
    </source>
</evidence>
<dbReference type="EMBL" id="CP001114">
    <property type="protein sequence ID" value="ACO45502.1"/>
    <property type="molecule type" value="Genomic_DNA"/>
</dbReference>
<dbReference type="Gene3D" id="1.10.10.160">
    <property type="match status" value="1"/>
</dbReference>
<dbReference type="Pfam" id="PF13361">
    <property type="entry name" value="UvrD_C"/>
    <property type="match status" value="2"/>
</dbReference>
<evidence type="ECO:0000313" key="16">
    <source>
        <dbReference type="Proteomes" id="UP000002208"/>
    </source>
</evidence>
<keyword evidence="5 11" id="KW-0067">ATP-binding</keyword>
<dbReference type="eggNOG" id="COG0210">
    <property type="taxonomic scope" value="Bacteria"/>
</dbReference>
<proteinExistence type="inferred from homology"/>
<dbReference type="GO" id="GO:0005524">
    <property type="term" value="F:ATP binding"/>
    <property type="evidence" value="ECO:0007669"/>
    <property type="project" value="UniProtKB-UniRule"/>
</dbReference>
<dbReference type="STRING" id="546414.Deide_06520"/>
<feature type="compositionally biased region" description="Low complexity" evidence="12">
    <location>
        <begin position="768"/>
        <end position="781"/>
    </location>
</feature>
<dbReference type="AlphaFoldDB" id="C1D0X8"/>
<feature type="region of interest" description="Disordered" evidence="12">
    <location>
        <begin position="757"/>
        <end position="796"/>
    </location>
</feature>
<evidence type="ECO:0000259" key="14">
    <source>
        <dbReference type="PROSITE" id="PS51217"/>
    </source>
</evidence>
<dbReference type="EC" id="5.6.2.4" evidence="9"/>
<dbReference type="KEGG" id="ddr:Deide_06520"/>
<keyword evidence="3 11" id="KW-0378">Hydrolase</keyword>
<dbReference type="InterPro" id="IPR014016">
    <property type="entry name" value="UvrD-like_ATP-bd"/>
</dbReference>
<dbReference type="InterPro" id="IPR014017">
    <property type="entry name" value="DNA_helicase_UvrD-like_C"/>
</dbReference>
<evidence type="ECO:0000256" key="12">
    <source>
        <dbReference type="SAM" id="MobiDB-lite"/>
    </source>
</evidence>
<dbReference type="Proteomes" id="UP000002208">
    <property type="component" value="Chromosome"/>
</dbReference>
<organism evidence="15 16">
    <name type="scientific">Deinococcus deserti (strain DSM 17065 / CIP 109153 / LMG 22923 / VCD115)</name>
    <dbReference type="NCBI Taxonomy" id="546414"/>
    <lineage>
        <taxon>Bacteria</taxon>
        <taxon>Thermotogati</taxon>
        <taxon>Deinococcota</taxon>
        <taxon>Deinococci</taxon>
        <taxon>Deinococcales</taxon>
        <taxon>Deinococcaceae</taxon>
        <taxon>Deinococcus</taxon>
    </lineage>
</organism>
<evidence type="ECO:0000256" key="7">
    <source>
        <dbReference type="ARBA" id="ARBA00023235"/>
    </source>
</evidence>
<dbReference type="InterPro" id="IPR000212">
    <property type="entry name" value="DNA_helicase_UvrD/REP"/>
</dbReference>
<dbReference type="InterPro" id="IPR013986">
    <property type="entry name" value="DExx_box_DNA_helicase_dom_sf"/>
</dbReference>
<evidence type="ECO:0000256" key="5">
    <source>
        <dbReference type="ARBA" id="ARBA00022840"/>
    </source>
</evidence>
<evidence type="ECO:0000259" key="13">
    <source>
        <dbReference type="PROSITE" id="PS51198"/>
    </source>
</evidence>
<dbReference type="GO" id="GO:0043138">
    <property type="term" value="F:3'-5' DNA helicase activity"/>
    <property type="evidence" value="ECO:0007669"/>
    <property type="project" value="UniProtKB-EC"/>
</dbReference>
<dbReference type="PANTHER" id="PTHR11070">
    <property type="entry name" value="UVRD / RECB / PCRA DNA HELICASE FAMILY MEMBER"/>
    <property type="match status" value="1"/>
</dbReference>